<comment type="subunit">
    <text evidence="5">Part of the 50S ribosomal subunit; part of the 5S rRNA/L5/L18/L25 subcomplex. Contacts the 5S rRNA. Binds to the 5S rRNA independently of L5 and L18.</text>
</comment>
<evidence type="ECO:0000259" key="7">
    <source>
        <dbReference type="Pfam" id="PF01386"/>
    </source>
</evidence>
<dbReference type="InterPro" id="IPR037121">
    <property type="entry name" value="Ribosomal_bL25_C"/>
</dbReference>
<evidence type="ECO:0000256" key="5">
    <source>
        <dbReference type="HAMAP-Rule" id="MF_01334"/>
    </source>
</evidence>
<dbReference type="GO" id="GO:0008097">
    <property type="term" value="F:5S rRNA binding"/>
    <property type="evidence" value="ECO:0007669"/>
    <property type="project" value="InterPro"/>
</dbReference>
<evidence type="ECO:0000256" key="4">
    <source>
        <dbReference type="ARBA" id="ARBA00023274"/>
    </source>
</evidence>
<dbReference type="Proteomes" id="UP000319557">
    <property type="component" value="Chromosome"/>
</dbReference>
<dbReference type="GO" id="GO:0006412">
    <property type="term" value="P:translation"/>
    <property type="evidence" value="ECO:0007669"/>
    <property type="project" value="UniProtKB-UniRule"/>
</dbReference>
<sequence length="206" mass="22285">MSDVLNVEIRENMGTAATRKLRDAGRIPAVVYGHGGENQHLAVPRKDVELLLRHHSKHVQLAGAANDHVLVKDVQWDPLGIEVLHMDLLRVSLTEKVSLTVPIKLHGVAIGLNHHGALNEILHSVEINVPAVKIPEFVELNINDLDVGQSKTAADIELPEGAELVTDATTVIVQMNAPTAEKASDSEEGEASTEPEVIGAKKEEDE</sequence>
<dbReference type="PANTHER" id="PTHR33284">
    <property type="entry name" value="RIBOSOMAL PROTEIN L25/GLN-TRNA SYNTHETASE, ANTI-CODON-BINDING DOMAIN-CONTAINING PROTEIN"/>
    <property type="match status" value="1"/>
</dbReference>
<dbReference type="InterPro" id="IPR029751">
    <property type="entry name" value="Ribosomal_L25_dom"/>
</dbReference>
<evidence type="ECO:0000313" key="10">
    <source>
        <dbReference type="Proteomes" id="UP000319557"/>
    </source>
</evidence>
<feature type="domain" description="Large ribosomal subunit protein bL25 L25" evidence="7">
    <location>
        <begin position="5"/>
        <end position="88"/>
    </location>
</feature>
<keyword evidence="3 5" id="KW-0689">Ribosomal protein</keyword>
<dbReference type="Pfam" id="PF01386">
    <property type="entry name" value="Ribosomal_L25p"/>
    <property type="match status" value="1"/>
</dbReference>
<dbReference type="GO" id="GO:0022625">
    <property type="term" value="C:cytosolic large ribosomal subunit"/>
    <property type="evidence" value="ECO:0007669"/>
    <property type="project" value="TreeGrafter"/>
</dbReference>
<dbReference type="Pfam" id="PF14693">
    <property type="entry name" value="Ribosomal_TL5_C"/>
    <property type="match status" value="1"/>
</dbReference>
<evidence type="ECO:0000256" key="6">
    <source>
        <dbReference type="SAM" id="MobiDB-lite"/>
    </source>
</evidence>
<dbReference type="Gene3D" id="2.170.120.20">
    <property type="entry name" value="Ribosomal protein L25, beta domain"/>
    <property type="match status" value="1"/>
</dbReference>
<dbReference type="InterPro" id="IPR020930">
    <property type="entry name" value="Ribosomal_uL5_bac-type"/>
</dbReference>
<dbReference type="RefSeq" id="WP_145343728.1">
    <property type="nucleotide sequence ID" value="NZ_CP036261.1"/>
</dbReference>
<evidence type="ECO:0000256" key="3">
    <source>
        <dbReference type="ARBA" id="ARBA00022980"/>
    </source>
</evidence>
<dbReference type="Gene3D" id="2.40.240.10">
    <property type="entry name" value="Ribosomal Protein L25, Chain P"/>
    <property type="match status" value="1"/>
</dbReference>
<feature type="domain" description="Large ribosomal subunit protein bL25 beta" evidence="8">
    <location>
        <begin position="96"/>
        <end position="178"/>
    </location>
</feature>
<comment type="function">
    <text evidence="5">This is one of the proteins that binds to the 5S RNA in the ribosome where it forms part of the central protuberance.</text>
</comment>
<dbReference type="EMBL" id="CP036261">
    <property type="protein sequence ID" value="QDS87393.1"/>
    <property type="molecule type" value="Genomic_DNA"/>
</dbReference>
<dbReference type="InterPro" id="IPR020057">
    <property type="entry name" value="Ribosomal_bL25_b-dom"/>
</dbReference>
<evidence type="ECO:0000256" key="2">
    <source>
        <dbReference type="ARBA" id="ARBA00022884"/>
    </source>
</evidence>
<dbReference type="NCBIfam" id="TIGR00731">
    <property type="entry name" value="bL25_bact_ctc"/>
    <property type="match status" value="1"/>
</dbReference>
<evidence type="ECO:0000313" key="9">
    <source>
        <dbReference type="EMBL" id="QDS87393.1"/>
    </source>
</evidence>
<dbReference type="InterPro" id="IPR011035">
    <property type="entry name" value="Ribosomal_bL25/Gln-tRNA_synth"/>
</dbReference>
<dbReference type="GO" id="GO:0003735">
    <property type="term" value="F:structural constituent of ribosome"/>
    <property type="evidence" value="ECO:0007669"/>
    <property type="project" value="InterPro"/>
</dbReference>
<dbReference type="PANTHER" id="PTHR33284:SF1">
    <property type="entry name" value="RIBOSOMAL PROTEIN L25_GLN-TRNA SYNTHETASE, ANTI-CODON-BINDING DOMAIN-CONTAINING PROTEIN"/>
    <property type="match status" value="1"/>
</dbReference>
<protein>
    <recommendedName>
        <fullName evidence="5">Large ribosomal subunit protein bL25</fullName>
    </recommendedName>
    <alternativeName>
        <fullName evidence="5">General stress protein CTC</fullName>
    </alternativeName>
</protein>
<keyword evidence="2 5" id="KW-0694">RNA-binding</keyword>
<keyword evidence="10" id="KW-1185">Reference proteome</keyword>
<comment type="similarity">
    <text evidence="5">Belongs to the bacterial ribosomal protein bL25 family. CTC subfamily.</text>
</comment>
<gene>
    <name evidence="5 9" type="primary">rplY</name>
    <name evidence="5" type="synonym">ctc</name>
    <name evidence="9" type="ORF">EC9_15710</name>
</gene>
<dbReference type="SUPFAM" id="SSF50715">
    <property type="entry name" value="Ribosomal protein L25-like"/>
    <property type="match status" value="1"/>
</dbReference>
<name>A0A517LXP8_9BACT</name>
<dbReference type="InterPro" id="IPR001021">
    <property type="entry name" value="Ribosomal_bL25_long"/>
</dbReference>
<dbReference type="OrthoDB" id="9790002at2"/>
<accession>A0A517LXP8</accession>
<dbReference type="KEGG" id="ruv:EC9_15710"/>
<dbReference type="CDD" id="cd00495">
    <property type="entry name" value="Ribosomal_L25_TL5_CTC"/>
    <property type="match status" value="1"/>
</dbReference>
<evidence type="ECO:0000256" key="1">
    <source>
        <dbReference type="ARBA" id="ARBA00022730"/>
    </source>
</evidence>
<feature type="region of interest" description="Disordered" evidence="6">
    <location>
        <begin position="177"/>
        <end position="206"/>
    </location>
</feature>
<organism evidence="9 10">
    <name type="scientific">Rosistilla ulvae</name>
    <dbReference type="NCBI Taxonomy" id="1930277"/>
    <lineage>
        <taxon>Bacteria</taxon>
        <taxon>Pseudomonadati</taxon>
        <taxon>Planctomycetota</taxon>
        <taxon>Planctomycetia</taxon>
        <taxon>Pirellulales</taxon>
        <taxon>Pirellulaceae</taxon>
        <taxon>Rosistilla</taxon>
    </lineage>
</organism>
<evidence type="ECO:0000259" key="8">
    <source>
        <dbReference type="Pfam" id="PF14693"/>
    </source>
</evidence>
<reference evidence="9 10" key="1">
    <citation type="submission" date="2019-02" db="EMBL/GenBank/DDBJ databases">
        <title>Deep-cultivation of Planctomycetes and their phenomic and genomic characterization uncovers novel biology.</title>
        <authorList>
            <person name="Wiegand S."/>
            <person name="Jogler M."/>
            <person name="Boedeker C."/>
            <person name="Pinto D."/>
            <person name="Vollmers J."/>
            <person name="Rivas-Marin E."/>
            <person name="Kohn T."/>
            <person name="Peeters S.H."/>
            <person name="Heuer A."/>
            <person name="Rast P."/>
            <person name="Oberbeckmann S."/>
            <person name="Bunk B."/>
            <person name="Jeske O."/>
            <person name="Meyerdierks A."/>
            <person name="Storesund J.E."/>
            <person name="Kallscheuer N."/>
            <person name="Luecker S."/>
            <person name="Lage O.M."/>
            <person name="Pohl T."/>
            <person name="Merkel B.J."/>
            <person name="Hornburger P."/>
            <person name="Mueller R.-W."/>
            <person name="Bruemmer F."/>
            <person name="Labrenz M."/>
            <person name="Spormann A.M."/>
            <person name="Op den Camp H."/>
            <person name="Overmann J."/>
            <person name="Amann R."/>
            <person name="Jetten M.S.M."/>
            <person name="Mascher T."/>
            <person name="Medema M.H."/>
            <person name="Devos D.P."/>
            <person name="Kaster A.-K."/>
            <person name="Ovreas L."/>
            <person name="Rohde M."/>
            <person name="Galperin M.Y."/>
            <person name="Jogler C."/>
        </authorList>
    </citation>
    <scope>NUCLEOTIDE SEQUENCE [LARGE SCALE GENOMIC DNA]</scope>
    <source>
        <strain evidence="9 10">EC9</strain>
    </source>
</reference>
<dbReference type="HAMAP" id="MF_01334">
    <property type="entry name" value="Ribosomal_bL25_CTC"/>
    <property type="match status" value="1"/>
</dbReference>
<keyword evidence="4 5" id="KW-0687">Ribonucleoprotein</keyword>
<dbReference type="InterPro" id="IPR020056">
    <property type="entry name" value="Rbsml_bL25/Gln-tRNA_synth_N"/>
</dbReference>
<keyword evidence="1 5" id="KW-0699">rRNA-binding</keyword>
<proteinExistence type="inferred from homology"/>
<dbReference type="AlphaFoldDB" id="A0A517LXP8"/>